<proteinExistence type="predicted"/>
<dbReference type="Proteomes" id="UP001175227">
    <property type="component" value="Unassembled WGS sequence"/>
</dbReference>
<keyword evidence="3" id="KW-1185">Reference proteome</keyword>
<sequence length="125" mass="13719">MSKPFDGAAPDHHVNITSLSSACERFCTFFDMHHFLHLHLGVMVIAGLTFLSSVCIAAAGRINVKDILKSLSSQSYTTKKSVWISAGIYAFIALVSLFGLFAAFKAKVKLVDAFNVIMLRIRVPK</sequence>
<protein>
    <submittedName>
        <fullName evidence="2">Uncharacterized protein</fullName>
    </submittedName>
</protein>
<evidence type="ECO:0000313" key="2">
    <source>
        <dbReference type="EMBL" id="KAK0460762.1"/>
    </source>
</evidence>
<evidence type="ECO:0000256" key="1">
    <source>
        <dbReference type="SAM" id="Phobius"/>
    </source>
</evidence>
<evidence type="ECO:0000313" key="3">
    <source>
        <dbReference type="Proteomes" id="UP001175227"/>
    </source>
</evidence>
<feature type="transmembrane region" description="Helical" evidence="1">
    <location>
        <begin position="38"/>
        <end position="60"/>
    </location>
</feature>
<accession>A0AA39N832</accession>
<dbReference type="EMBL" id="JAUEPR010000169">
    <property type="protein sequence ID" value="KAK0460762.1"/>
    <property type="molecule type" value="Genomic_DNA"/>
</dbReference>
<reference evidence="2" key="1">
    <citation type="submission" date="2023-06" db="EMBL/GenBank/DDBJ databases">
        <authorList>
            <consortium name="Lawrence Berkeley National Laboratory"/>
            <person name="Ahrendt S."/>
            <person name="Sahu N."/>
            <person name="Indic B."/>
            <person name="Wong-Bajracharya J."/>
            <person name="Merenyi Z."/>
            <person name="Ke H.-M."/>
            <person name="Monk M."/>
            <person name="Kocsube S."/>
            <person name="Drula E."/>
            <person name="Lipzen A."/>
            <person name="Balint B."/>
            <person name="Henrissat B."/>
            <person name="Andreopoulos B."/>
            <person name="Martin F.M."/>
            <person name="Harder C.B."/>
            <person name="Rigling D."/>
            <person name="Ford K.L."/>
            <person name="Foster G.D."/>
            <person name="Pangilinan J."/>
            <person name="Papanicolaou A."/>
            <person name="Barry K."/>
            <person name="LaButti K."/>
            <person name="Viragh M."/>
            <person name="Koriabine M."/>
            <person name="Yan M."/>
            <person name="Riley R."/>
            <person name="Champramary S."/>
            <person name="Plett K.L."/>
            <person name="Tsai I.J."/>
            <person name="Slot J."/>
            <person name="Sipos G."/>
            <person name="Plett J."/>
            <person name="Nagy L.G."/>
            <person name="Grigoriev I.V."/>
        </authorList>
    </citation>
    <scope>NUCLEOTIDE SEQUENCE</scope>
    <source>
        <strain evidence="2">ICMP 16352</strain>
    </source>
</reference>
<dbReference type="PROSITE" id="PS51257">
    <property type="entry name" value="PROKAR_LIPOPROTEIN"/>
    <property type="match status" value="1"/>
</dbReference>
<feature type="transmembrane region" description="Helical" evidence="1">
    <location>
        <begin position="81"/>
        <end position="104"/>
    </location>
</feature>
<comment type="caution">
    <text evidence="2">The sequence shown here is derived from an EMBL/GenBank/DDBJ whole genome shotgun (WGS) entry which is preliminary data.</text>
</comment>
<name>A0AA39N832_9AGAR</name>
<gene>
    <name evidence="2" type="ORF">IW261DRAFT_1428883</name>
</gene>
<keyword evidence="1" id="KW-0472">Membrane</keyword>
<dbReference type="AlphaFoldDB" id="A0AA39N832"/>
<organism evidence="2 3">
    <name type="scientific">Armillaria novae-zelandiae</name>
    <dbReference type="NCBI Taxonomy" id="153914"/>
    <lineage>
        <taxon>Eukaryota</taxon>
        <taxon>Fungi</taxon>
        <taxon>Dikarya</taxon>
        <taxon>Basidiomycota</taxon>
        <taxon>Agaricomycotina</taxon>
        <taxon>Agaricomycetes</taxon>
        <taxon>Agaricomycetidae</taxon>
        <taxon>Agaricales</taxon>
        <taxon>Marasmiineae</taxon>
        <taxon>Physalacriaceae</taxon>
        <taxon>Armillaria</taxon>
    </lineage>
</organism>
<keyword evidence="1" id="KW-0812">Transmembrane</keyword>
<keyword evidence="1" id="KW-1133">Transmembrane helix</keyword>